<dbReference type="SMART" id="SM00165">
    <property type="entry name" value="UBA"/>
    <property type="match status" value="1"/>
</dbReference>
<evidence type="ECO:0000256" key="4">
    <source>
        <dbReference type="ARBA" id="ARBA00022448"/>
    </source>
</evidence>
<keyword evidence="8" id="KW-0378">Hydrolase</keyword>
<evidence type="ECO:0000256" key="1">
    <source>
        <dbReference type="ARBA" id="ARBA00004496"/>
    </source>
</evidence>
<feature type="domain" description="UBA" evidence="10">
    <location>
        <begin position="285"/>
        <end position="323"/>
    </location>
</feature>
<dbReference type="Gene3D" id="1.10.8.10">
    <property type="entry name" value="DNA helicase RuvA subunit, C-terminal domain"/>
    <property type="match status" value="1"/>
</dbReference>
<keyword evidence="13" id="KW-1185">Reference proteome</keyword>
<dbReference type="InterPro" id="IPR057273">
    <property type="entry name" value="Ddi1/2_HDD"/>
</dbReference>
<dbReference type="SUPFAM" id="SSF101238">
    <property type="entry name" value="XPC-binding domain"/>
    <property type="match status" value="1"/>
</dbReference>
<dbReference type="SUPFAM" id="SSF54236">
    <property type="entry name" value="Ubiquitin-like"/>
    <property type="match status" value="1"/>
</dbReference>
<evidence type="ECO:0000259" key="10">
    <source>
        <dbReference type="PROSITE" id="PS50030"/>
    </source>
</evidence>
<evidence type="ECO:0000256" key="5">
    <source>
        <dbReference type="ARBA" id="ARBA00022490"/>
    </source>
</evidence>
<dbReference type="GO" id="GO:0004190">
    <property type="term" value="F:aspartic-type endopeptidase activity"/>
    <property type="evidence" value="ECO:0007669"/>
    <property type="project" value="UniProtKB-KW"/>
</dbReference>
<dbReference type="CDD" id="cd01796">
    <property type="entry name" value="Ubl_Ddi1_like"/>
    <property type="match status" value="1"/>
</dbReference>
<evidence type="ECO:0000313" key="13">
    <source>
        <dbReference type="Proteomes" id="UP000078512"/>
    </source>
</evidence>
<dbReference type="Pfam" id="PF00627">
    <property type="entry name" value="UBA"/>
    <property type="match status" value="1"/>
</dbReference>
<evidence type="ECO:0000313" key="12">
    <source>
        <dbReference type="EMBL" id="OAQ36062.1"/>
    </source>
</evidence>
<dbReference type="GO" id="GO:0005737">
    <property type="term" value="C:cytoplasm"/>
    <property type="evidence" value="ECO:0007669"/>
    <property type="project" value="UniProtKB-SubCell"/>
</dbReference>
<protein>
    <recommendedName>
        <fullName evidence="3">DNA damage-inducible protein 1</fullName>
    </recommendedName>
</protein>
<comment type="similarity">
    <text evidence="2">Belongs to the DDI1 family.</text>
</comment>
<dbReference type="STRING" id="1314771.A0A197KEC2"/>
<name>A0A197KEC2_9FUNG</name>
<dbReference type="PANTHER" id="PTHR12917">
    <property type="entry name" value="ASPARTYL PROTEASE DDI-RELATED"/>
    <property type="match status" value="1"/>
</dbReference>
<dbReference type="GO" id="GO:0006289">
    <property type="term" value="P:nucleotide-excision repair"/>
    <property type="evidence" value="ECO:0007669"/>
    <property type="project" value="InterPro"/>
</dbReference>
<evidence type="ECO:0000256" key="6">
    <source>
        <dbReference type="ARBA" id="ARBA00022670"/>
    </source>
</evidence>
<keyword evidence="5" id="KW-0963">Cytoplasm</keyword>
<organism evidence="12 13">
    <name type="scientific">Linnemannia elongata AG-77</name>
    <dbReference type="NCBI Taxonomy" id="1314771"/>
    <lineage>
        <taxon>Eukaryota</taxon>
        <taxon>Fungi</taxon>
        <taxon>Fungi incertae sedis</taxon>
        <taxon>Mucoromycota</taxon>
        <taxon>Mortierellomycotina</taxon>
        <taxon>Mortierellomycetes</taxon>
        <taxon>Mortierellales</taxon>
        <taxon>Mortierellaceae</taxon>
        <taxon>Linnemannia</taxon>
    </lineage>
</organism>
<dbReference type="GO" id="GO:0003684">
    <property type="term" value="F:damaged DNA binding"/>
    <property type="evidence" value="ECO:0007669"/>
    <property type="project" value="InterPro"/>
</dbReference>
<evidence type="ECO:0000259" key="11">
    <source>
        <dbReference type="PROSITE" id="PS50053"/>
    </source>
</evidence>
<keyword evidence="7" id="KW-0064">Aspartyl protease</keyword>
<proteinExistence type="inferred from homology"/>
<evidence type="ECO:0000256" key="8">
    <source>
        <dbReference type="ARBA" id="ARBA00022801"/>
    </source>
</evidence>
<keyword evidence="9" id="KW-0653">Protein transport</keyword>
<dbReference type="EMBL" id="KV442012">
    <property type="protein sequence ID" value="OAQ36062.1"/>
    <property type="molecule type" value="Genomic_DNA"/>
</dbReference>
<dbReference type="Pfam" id="PF00240">
    <property type="entry name" value="ubiquitin"/>
    <property type="match status" value="1"/>
</dbReference>
<dbReference type="SMART" id="SM00213">
    <property type="entry name" value="UBQ"/>
    <property type="match status" value="1"/>
</dbReference>
<accession>A0A197KEC2</accession>
<dbReference type="InterPro" id="IPR015940">
    <property type="entry name" value="UBA"/>
</dbReference>
<dbReference type="GO" id="GO:0015031">
    <property type="term" value="P:protein transport"/>
    <property type="evidence" value="ECO:0007669"/>
    <property type="project" value="UniProtKB-KW"/>
</dbReference>
<dbReference type="InterPro" id="IPR036353">
    <property type="entry name" value="XPC-bd_sf"/>
</dbReference>
<dbReference type="InterPro" id="IPR029071">
    <property type="entry name" value="Ubiquitin-like_domsf"/>
</dbReference>
<dbReference type="Proteomes" id="UP000078512">
    <property type="component" value="Unassembled WGS sequence"/>
</dbReference>
<feature type="domain" description="Ubiquitin-like" evidence="11">
    <location>
        <begin position="1"/>
        <end position="77"/>
    </location>
</feature>
<evidence type="ECO:0000256" key="9">
    <source>
        <dbReference type="ARBA" id="ARBA00022927"/>
    </source>
</evidence>
<dbReference type="SUPFAM" id="SSF46934">
    <property type="entry name" value="UBA-like"/>
    <property type="match status" value="1"/>
</dbReference>
<dbReference type="GO" id="GO:0043161">
    <property type="term" value="P:proteasome-mediated ubiquitin-dependent protein catabolic process"/>
    <property type="evidence" value="ECO:0007669"/>
    <property type="project" value="InterPro"/>
</dbReference>
<evidence type="ECO:0000256" key="7">
    <source>
        <dbReference type="ARBA" id="ARBA00022750"/>
    </source>
</evidence>
<dbReference type="Gene3D" id="2.40.70.10">
    <property type="entry name" value="Acid Proteases"/>
    <property type="match status" value="1"/>
</dbReference>
<comment type="subcellular location">
    <subcellularLocation>
        <location evidence="1">Cytoplasm</location>
    </subcellularLocation>
</comment>
<dbReference type="AlphaFoldDB" id="A0A197KEC2"/>
<keyword evidence="4" id="KW-0813">Transport</keyword>
<dbReference type="OrthoDB" id="1047367at2759"/>
<dbReference type="CDD" id="cd14309">
    <property type="entry name" value="UBA_scDdi1_like"/>
    <property type="match status" value="1"/>
</dbReference>
<evidence type="ECO:0000256" key="3">
    <source>
        <dbReference type="ARBA" id="ARBA00021491"/>
    </source>
</evidence>
<evidence type="ECO:0000256" key="2">
    <source>
        <dbReference type="ARBA" id="ARBA00009136"/>
    </source>
</evidence>
<dbReference type="InterPro" id="IPR021109">
    <property type="entry name" value="Peptidase_aspartic_dom_sf"/>
</dbReference>
<dbReference type="InterPro" id="IPR000626">
    <property type="entry name" value="Ubiquitin-like_dom"/>
</dbReference>
<dbReference type="InterPro" id="IPR033882">
    <property type="entry name" value="DDI1_N"/>
</dbReference>
<gene>
    <name evidence="12" type="ORF">K457DRAFT_1768222</name>
</gene>
<dbReference type="Gene3D" id="3.10.20.90">
    <property type="entry name" value="Phosphatidylinositol 3-kinase Catalytic Subunit, Chain A, domain 1"/>
    <property type="match status" value="1"/>
</dbReference>
<sequence>MRVSILTEQGDLHTIEVDSQMELENIKALLEADCNIPAEEQALFHNEVELQDPKSTLEGNNVAPDDILTLRRRIKKPRMTNIASGGGDPHDAEQIRQHILSNPSVLRQLQGNQPELAEAAQNDPNRFHEMIRELEVQRRSAEMARMQEINQLNADPFDMEAQRRIEEAIRLENVAANMEAAMEHNPESFGRGKGVDLLFGLDMLKRHQASIDLKKDCLIINDHEIRFLSEHELPSSAKDSSELTPEELASIGGAKSDAAAAAASSSSSSTNAVFALVNTIGGRPTFPEKDIETLMGLGASREQVVSALEAAGGNVDFAASFLF</sequence>
<reference evidence="12 13" key="1">
    <citation type="submission" date="2016-05" db="EMBL/GenBank/DDBJ databases">
        <title>Genome sequencing reveals origins of a unique bacterial endosymbiosis in the earliest lineages of terrestrial Fungi.</title>
        <authorList>
            <consortium name="DOE Joint Genome Institute"/>
            <person name="Uehling J."/>
            <person name="Gryganskyi A."/>
            <person name="Hameed K."/>
            <person name="Tschaplinski T."/>
            <person name="Misztal P."/>
            <person name="Wu S."/>
            <person name="Desiro A."/>
            <person name="Vande Pol N."/>
            <person name="Du Z.-Y."/>
            <person name="Zienkiewicz A."/>
            <person name="Zienkiewicz K."/>
            <person name="Morin E."/>
            <person name="Tisserant E."/>
            <person name="Splivallo R."/>
            <person name="Hainaut M."/>
            <person name="Henrissat B."/>
            <person name="Ohm R."/>
            <person name="Kuo A."/>
            <person name="Yan J."/>
            <person name="Lipzen A."/>
            <person name="Nolan M."/>
            <person name="Labutti K."/>
            <person name="Barry K."/>
            <person name="Goldstein A."/>
            <person name="Labbe J."/>
            <person name="Schadt C."/>
            <person name="Tuskan G."/>
            <person name="Grigoriev I."/>
            <person name="Martin F."/>
            <person name="Vilgalys R."/>
            <person name="Bonito G."/>
        </authorList>
    </citation>
    <scope>NUCLEOTIDE SEQUENCE [LARGE SCALE GENOMIC DNA]</scope>
    <source>
        <strain evidence="12 13">AG-77</strain>
    </source>
</reference>
<dbReference type="PROSITE" id="PS50053">
    <property type="entry name" value="UBIQUITIN_2"/>
    <property type="match status" value="1"/>
</dbReference>
<dbReference type="InterPro" id="IPR009060">
    <property type="entry name" value="UBA-like_sf"/>
</dbReference>
<dbReference type="Pfam" id="PF24669">
    <property type="entry name" value="Ddi2_HDD"/>
    <property type="match status" value="1"/>
</dbReference>
<dbReference type="PROSITE" id="PS50030">
    <property type="entry name" value="UBA"/>
    <property type="match status" value="1"/>
</dbReference>
<keyword evidence="6" id="KW-0645">Protease</keyword>
<dbReference type="PANTHER" id="PTHR12917:SF1">
    <property type="entry name" value="AT13091P"/>
    <property type="match status" value="1"/>
</dbReference>